<evidence type="ECO:0000256" key="2">
    <source>
        <dbReference type="SAM" id="MobiDB-lite"/>
    </source>
</evidence>
<dbReference type="SMART" id="SM00066">
    <property type="entry name" value="GAL4"/>
    <property type="match status" value="1"/>
</dbReference>
<dbReference type="OrthoDB" id="10261408at2759"/>
<dbReference type="InterPro" id="IPR036864">
    <property type="entry name" value="Zn2-C6_fun-type_DNA-bd_sf"/>
</dbReference>
<dbReference type="SUPFAM" id="SSF57701">
    <property type="entry name" value="Zn2/Cys6 DNA-binding domain"/>
    <property type="match status" value="1"/>
</dbReference>
<sequence>MVYFGKPSTACDTCRKRRIKCDEARPSCGQCLRTSRSCAGYPNSLDVLFRNETAAVKHRAQRAFSIALRKRNLKYENADRCKTSSATPPPSASFPTSLAHAPHSRSSSESESEIPGPIALDSAGARLDYAVGWLFRALVAGRARLDMQAAEAESARGCLAILAPMYVSARPGGVLHGATHALALAMVANGRKNSAMRGEAREVYGAALRALSRAINAGEGEEAGNEVLMAIMLFSLYEEVTSTEKSRAAWMRHIDGAVALVKLRGVEVLRERESRHLFRAVRASMLTASIQQGKPLADFPSPQGWHCDADYDINAANRLTIVCLPLPALKAQVQTLLTTPTPPSLERITALISQISALDTALATWANTLDTHLAARITRLVPPTTLSPSASAAELDDALAWPGPVLAYPTVFVANLWNEYRVYRILCQALVQSCIAALAAKSPGGMSPLDDVAARAAYTTQGMADEICATLPFLLGQDREGGPTSVLPVAVGQDEAAARGTGAYFAIWPLTVLEKVPTLGGGQKRWVAGRLRFVRRTYGFSEDYYPVGRGFEGGSVGGEEKMQGKAQVKVVDGNGKGKQRESSFDDGGGSACVTPVEVQRGFEGVMC</sequence>
<feature type="domain" description="Zn(2)-C6 fungal-type" evidence="3">
    <location>
        <begin position="10"/>
        <end position="38"/>
    </location>
</feature>
<feature type="region of interest" description="Disordered" evidence="2">
    <location>
        <begin position="79"/>
        <end position="115"/>
    </location>
</feature>
<organism evidence="4 5">
    <name type="scientific">Trichodelitschia bisporula</name>
    <dbReference type="NCBI Taxonomy" id="703511"/>
    <lineage>
        <taxon>Eukaryota</taxon>
        <taxon>Fungi</taxon>
        <taxon>Dikarya</taxon>
        <taxon>Ascomycota</taxon>
        <taxon>Pezizomycotina</taxon>
        <taxon>Dothideomycetes</taxon>
        <taxon>Dothideomycetes incertae sedis</taxon>
        <taxon>Phaeotrichales</taxon>
        <taxon>Phaeotrichaceae</taxon>
        <taxon>Trichodelitschia</taxon>
    </lineage>
</organism>
<dbReference type="GO" id="GO:0008270">
    <property type="term" value="F:zinc ion binding"/>
    <property type="evidence" value="ECO:0007669"/>
    <property type="project" value="InterPro"/>
</dbReference>
<dbReference type="Pfam" id="PF11951">
    <property type="entry name" value="Fungal_trans_2"/>
    <property type="match status" value="1"/>
</dbReference>
<evidence type="ECO:0000313" key="5">
    <source>
        <dbReference type="Proteomes" id="UP000799640"/>
    </source>
</evidence>
<dbReference type="PROSITE" id="PS50048">
    <property type="entry name" value="ZN2_CY6_FUNGAL_2"/>
    <property type="match status" value="1"/>
</dbReference>
<dbReference type="Gene3D" id="4.10.240.10">
    <property type="entry name" value="Zn(2)-C6 fungal-type DNA-binding domain"/>
    <property type="match status" value="1"/>
</dbReference>
<dbReference type="Pfam" id="PF00172">
    <property type="entry name" value="Zn_clus"/>
    <property type="match status" value="1"/>
</dbReference>
<gene>
    <name evidence="4" type="ORF">EJ06DRAFT_527201</name>
</gene>
<dbReference type="PANTHER" id="PTHR38791">
    <property type="entry name" value="ZN(II)2CYS6 TRANSCRIPTION FACTOR (EUROFUNG)-RELATED-RELATED"/>
    <property type="match status" value="1"/>
</dbReference>
<evidence type="ECO:0000256" key="1">
    <source>
        <dbReference type="ARBA" id="ARBA00023242"/>
    </source>
</evidence>
<protein>
    <recommendedName>
        <fullName evidence="3">Zn(2)-C6 fungal-type domain-containing protein</fullName>
    </recommendedName>
</protein>
<evidence type="ECO:0000259" key="3">
    <source>
        <dbReference type="PROSITE" id="PS50048"/>
    </source>
</evidence>
<dbReference type="AlphaFoldDB" id="A0A6G1I5L4"/>
<reference evidence="4" key="1">
    <citation type="journal article" date="2020" name="Stud. Mycol.">
        <title>101 Dothideomycetes genomes: a test case for predicting lifestyles and emergence of pathogens.</title>
        <authorList>
            <person name="Haridas S."/>
            <person name="Albert R."/>
            <person name="Binder M."/>
            <person name="Bloem J."/>
            <person name="Labutti K."/>
            <person name="Salamov A."/>
            <person name="Andreopoulos B."/>
            <person name="Baker S."/>
            <person name="Barry K."/>
            <person name="Bills G."/>
            <person name="Bluhm B."/>
            <person name="Cannon C."/>
            <person name="Castanera R."/>
            <person name="Culley D."/>
            <person name="Daum C."/>
            <person name="Ezra D."/>
            <person name="Gonzalez J."/>
            <person name="Henrissat B."/>
            <person name="Kuo A."/>
            <person name="Liang C."/>
            <person name="Lipzen A."/>
            <person name="Lutzoni F."/>
            <person name="Magnuson J."/>
            <person name="Mondo S."/>
            <person name="Nolan M."/>
            <person name="Ohm R."/>
            <person name="Pangilinan J."/>
            <person name="Park H.-J."/>
            <person name="Ramirez L."/>
            <person name="Alfaro M."/>
            <person name="Sun H."/>
            <person name="Tritt A."/>
            <person name="Yoshinaga Y."/>
            <person name="Zwiers L.-H."/>
            <person name="Turgeon B."/>
            <person name="Goodwin S."/>
            <person name="Spatafora J."/>
            <person name="Crous P."/>
            <person name="Grigoriev I."/>
        </authorList>
    </citation>
    <scope>NUCLEOTIDE SEQUENCE</scope>
    <source>
        <strain evidence="4">CBS 262.69</strain>
    </source>
</reference>
<proteinExistence type="predicted"/>
<dbReference type="EMBL" id="ML996689">
    <property type="protein sequence ID" value="KAF2403593.1"/>
    <property type="molecule type" value="Genomic_DNA"/>
</dbReference>
<dbReference type="InterPro" id="IPR001138">
    <property type="entry name" value="Zn2Cys6_DnaBD"/>
</dbReference>
<dbReference type="Proteomes" id="UP000799640">
    <property type="component" value="Unassembled WGS sequence"/>
</dbReference>
<keyword evidence="1" id="KW-0539">Nucleus</keyword>
<dbReference type="InterPro" id="IPR021858">
    <property type="entry name" value="Fun_TF"/>
</dbReference>
<name>A0A6G1I5L4_9PEZI</name>
<accession>A0A6G1I5L4</accession>
<evidence type="ECO:0000313" key="4">
    <source>
        <dbReference type="EMBL" id="KAF2403593.1"/>
    </source>
</evidence>
<dbReference type="InterPro" id="IPR053175">
    <property type="entry name" value="DHMBA_Reg_Transcription_Factor"/>
</dbReference>
<dbReference type="GO" id="GO:0000981">
    <property type="term" value="F:DNA-binding transcription factor activity, RNA polymerase II-specific"/>
    <property type="evidence" value="ECO:0007669"/>
    <property type="project" value="InterPro"/>
</dbReference>
<keyword evidence="5" id="KW-1185">Reference proteome</keyword>
<dbReference type="CDD" id="cd00067">
    <property type="entry name" value="GAL4"/>
    <property type="match status" value="1"/>
</dbReference>
<dbReference type="PROSITE" id="PS00463">
    <property type="entry name" value="ZN2_CY6_FUNGAL_1"/>
    <property type="match status" value="1"/>
</dbReference>
<feature type="compositionally biased region" description="Low complexity" evidence="2">
    <location>
        <begin position="93"/>
        <end position="109"/>
    </location>
</feature>
<dbReference type="PANTHER" id="PTHR38791:SF13">
    <property type="entry name" value="ZN(2)-C6 FUNGAL-TYPE DOMAIN-CONTAINING PROTEIN"/>
    <property type="match status" value="1"/>
</dbReference>